<protein>
    <recommendedName>
        <fullName evidence="4">Alpha/beta hydrolase</fullName>
    </recommendedName>
</protein>
<dbReference type="RefSeq" id="WP_422392428.1">
    <property type="nucleotide sequence ID" value="NZ_CP030941.1"/>
</dbReference>
<dbReference type="EMBL" id="CP030941">
    <property type="protein sequence ID" value="UUP17036.1"/>
    <property type="molecule type" value="Genomic_DNA"/>
</dbReference>
<gene>
    <name evidence="2" type="ORF">NTH_01487</name>
</gene>
<evidence type="ECO:0008006" key="4">
    <source>
        <dbReference type="Google" id="ProtNLM"/>
    </source>
</evidence>
<evidence type="ECO:0000256" key="1">
    <source>
        <dbReference type="SAM" id="SignalP"/>
    </source>
</evidence>
<organism evidence="2 3">
    <name type="scientific">Nitratireductor thuwali</name>
    <dbReference type="NCBI Taxonomy" id="2267699"/>
    <lineage>
        <taxon>Bacteria</taxon>
        <taxon>Pseudomonadati</taxon>
        <taxon>Pseudomonadota</taxon>
        <taxon>Alphaproteobacteria</taxon>
        <taxon>Hyphomicrobiales</taxon>
        <taxon>Phyllobacteriaceae</taxon>
        <taxon>Nitratireductor</taxon>
    </lineage>
</organism>
<feature type="chain" id="PRO_5045739839" description="Alpha/beta hydrolase" evidence="1">
    <location>
        <begin position="24"/>
        <end position="91"/>
    </location>
</feature>
<dbReference type="InterPro" id="IPR029058">
    <property type="entry name" value="AB_hydrolase_fold"/>
</dbReference>
<keyword evidence="3" id="KW-1185">Reference proteome</keyword>
<dbReference type="SUPFAM" id="SSF53474">
    <property type="entry name" value="alpha/beta-Hydrolases"/>
    <property type="match status" value="1"/>
</dbReference>
<name>A0ABY5MMD1_9HYPH</name>
<evidence type="ECO:0000313" key="2">
    <source>
        <dbReference type="EMBL" id="UUP17036.1"/>
    </source>
</evidence>
<reference evidence="2 3" key="1">
    <citation type="submission" date="2018-07" db="EMBL/GenBank/DDBJ databases">
        <title>Genome sequence of Nitratireductor thuwali#1536.</title>
        <authorList>
            <person name="Michoud G."/>
            <person name="Merlino G."/>
            <person name="Sefrji F.O."/>
            <person name="Daffonchio D."/>
        </authorList>
    </citation>
    <scope>NUCLEOTIDE SEQUENCE [LARGE SCALE GENOMIC DNA]</scope>
    <source>
        <strain evidence="3">Nit1536</strain>
    </source>
</reference>
<accession>A0ABY5MMD1</accession>
<dbReference type="Proteomes" id="UP001342418">
    <property type="component" value="Chromosome"/>
</dbReference>
<evidence type="ECO:0000313" key="3">
    <source>
        <dbReference type="Proteomes" id="UP001342418"/>
    </source>
</evidence>
<sequence>MHRRTFLAASAATVAVPALTATAQSSGTENEVSKHPVTGYVEVNDLHIYYESHGSGGVPLVLLHHSHGWKPLRNAVPDSDRIAIRYRPMMK</sequence>
<feature type="signal peptide" evidence="1">
    <location>
        <begin position="1"/>
        <end position="23"/>
    </location>
</feature>
<proteinExistence type="predicted"/>
<keyword evidence="1" id="KW-0732">Signal</keyword>